<gene>
    <name evidence="1" type="ORF">TsFJ059_003998</name>
</gene>
<evidence type="ECO:0000313" key="2">
    <source>
        <dbReference type="Proteomes" id="UP000826573"/>
    </source>
</evidence>
<comment type="caution">
    <text evidence="1">The sequence shown here is derived from an EMBL/GenBank/DDBJ whole genome shotgun (WGS) entry which is preliminary data.</text>
</comment>
<name>A0A9P8HJX0_9HYPO</name>
<organism evidence="1 2">
    <name type="scientific">Trichoderma semiorbis</name>
    <dbReference type="NCBI Taxonomy" id="1491008"/>
    <lineage>
        <taxon>Eukaryota</taxon>
        <taxon>Fungi</taxon>
        <taxon>Dikarya</taxon>
        <taxon>Ascomycota</taxon>
        <taxon>Pezizomycotina</taxon>
        <taxon>Sordariomycetes</taxon>
        <taxon>Hypocreomycetidae</taxon>
        <taxon>Hypocreales</taxon>
        <taxon>Hypocreaceae</taxon>
        <taxon>Trichoderma</taxon>
    </lineage>
</organism>
<reference evidence="1 2" key="1">
    <citation type="submission" date="2021-08" db="EMBL/GenBank/DDBJ databases">
        <title>The highly contiguous genome resource for Trichoderma semiorbis FJ059, a fungal antagonistic to plant pathogens.</title>
        <authorList>
            <person name="Liu T."/>
        </authorList>
    </citation>
    <scope>NUCLEOTIDE SEQUENCE [LARGE SCALE GENOMIC DNA]</scope>
    <source>
        <strain evidence="1 2">FJ059</strain>
    </source>
</reference>
<keyword evidence="2" id="KW-1185">Reference proteome</keyword>
<evidence type="ECO:0000313" key="1">
    <source>
        <dbReference type="EMBL" id="KAH0529228.1"/>
    </source>
</evidence>
<accession>A0A9P8HJX0</accession>
<protein>
    <submittedName>
        <fullName evidence="1">Uncharacterized protein</fullName>
    </submittedName>
</protein>
<dbReference type="Proteomes" id="UP000826573">
    <property type="component" value="Unassembled WGS sequence"/>
</dbReference>
<proteinExistence type="predicted"/>
<sequence>MSLKHFKQTRSNQMVSLIEQLLKLERTTQEQTMHKRMTQIHHLRTLTFDLDDLTYIMEAYLILHTTHTYIPAKL</sequence>
<dbReference type="EMBL" id="JAIMJC010000002">
    <property type="protein sequence ID" value="KAH0529228.1"/>
    <property type="molecule type" value="Genomic_DNA"/>
</dbReference>
<dbReference type="AlphaFoldDB" id="A0A9P8HJX0"/>